<proteinExistence type="predicted"/>
<keyword evidence="2" id="KW-1185">Reference proteome</keyword>
<dbReference type="RefSeq" id="WP_103127494.1">
    <property type="nucleotide sequence ID" value="NZ_BFAG01000001.1"/>
</dbReference>
<comment type="caution">
    <text evidence="1">The sequence shown here is derived from an EMBL/GenBank/DDBJ whole genome shotgun (WGS) entry which is preliminary data.</text>
</comment>
<dbReference type="EMBL" id="BFAG01000001">
    <property type="protein sequence ID" value="GBF03885.1"/>
    <property type="molecule type" value="Genomic_DNA"/>
</dbReference>
<dbReference type="OrthoDB" id="67198at2"/>
<dbReference type="Proteomes" id="UP000236569">
    <property type="component" value="Unassembled WGS sequence"/>
</dbReference>
<organism evidence="1 2">
    <name type="scientific">Deinococcus aerius</name>
    <dbReference type="NCBI Taxonomy" id="200253"/>
    <lineage>
        <taxon>Bacteria</taxon>
        <taxon>Thermotogati</taxon>
        <taxon>Deinococcota</taxon>
        <taxon>Deinococci</taxon>
        <taxon>Deinococcales</taxon>
        <taxon>Deinococcaceae</taxon>
        <taxon>Deinococcus</taxon>
    </lineage>
</organism>
<evidence type="ECO:0000313" key="2">
    <source>
        <dbReference type="Proteomes" id="UP000236569"/>
    </source>
</evidence>
<dbReference type="AlphaFoldDB" id="A0A2I9DU94"/>
<protein>
    <submittedName>
        <fullName evidence="1">Uncharacterized protein</fullName>
    </submittedName>
</protein>
<name>A0A2I9DU94_9DEIO</name>
<accession>A0A2I9DU94</accession>
<evidence type="ECO:0000313" key="1">
    <source>
        <dbReference type="EMBL" id="GBF03885.1"/>
    </source>
</evidence>
<reference evidence="2" key="1">
    <citation type="submission" date="2018-01" db="EMBL/GenBank/DDBJ databases">
        <title>Draft Genome Sequence of the Radioresistant Bacterium Deinococcus aerius TR0125, Isolated from the Higher Atmosphere above Japan.</title>
        <authorList>
            <person name="Satoh K."/>
            <person name="Arai H."/>
            <person name="Sanzen T."/>
            <person name="Kawaguchi Y."/>
            <person name="Hayashi H."/>
            <person name="Yokobori S."/>
            <person name="Yamagishi A."/>
            <person name="Oono Y."/>
            <person name="Narumi I."/>
        </authorList>
    </citation>
    <scope>NUCLEOTIDE SEQUENCE [LARGE SCALE GENOMIC DNA]</scope>
    <source>
        <strain evidence="2">TR0125</strain>
    </source>
</reference>
<gene>
    <name evidence="1" type="ORF">DAERI_010057</name>
</gene>
<sequence>MQMQKSVLDTSWGDRLKLDEHRGRRMEWSGFFLVTSEAEFDDLDGQIDDTIAFLKRYAAELAPLADFPGVDVCELDFGIEDRDVAHQADAFPAELLRLAGNLNIGLVVSRYPQLEGSCSTPGQ</sequence>